<evidence type="ECO:0000313" key="9">
    <source>
        <dbReference type="Proteomes" id="UP001365405"/>
    </source>
</evidence>
<dbReference type="PANTHER" id="PTHR30287:SF1">
    <property type="entry name" value="INNER MEMBRANE PROTEIN"/>
    <property type="match status" value="1"/>
</dbReference>
<dbReference type="InterPro" id="IPR038766">
    <property type="entry name" value="Membrane_comp_ABC_pdt"/>
</dbReference>
<feature type="transmembrane region" description="Helical" evidence="6">
    <location>
        <begin position="742"/>
        <end position="761"/>
    </location>
</feature>
<accession>A0ABU9CBB8</accession>
<keyword evidence="9" id="KW-1185">Reference proteome</keyword>
<name>A0ABU9CBB8_9BURK</name>
<feature type="transmembrane region" description="Helical" evidence="6">
    <location>
        <begin position="500"/>
        <end position="522"/>
    </location>
</feature>
<evidence type="ECO:0000256" key="1">
    <source>
        <dbReference type="ARBA" id="ARBA00004651"/>
    </source>
</evidence>
<evidence type="ECO:0000313" key="8">
    <source>
        <dbReference type="EMBL" id="MEK8048966.1"/>
    </source>
</evidence>
<protein>
    <submittedName>
        <fullName evidence="8">FtsX-like permease family protein</fullName>
    </submittedName>
</protein>
<keyword evidence="2" id="KW-1003">Cell membrane</keyword>
<feature type="domain" description="ABC3 transporter permease C-terminal" evidence="7">
    <location>
        <begin position="283"/>
        <end position="401"/>
    </location>
</feature>
<gene>
    <name evidence="8" type="ORF">AACH10_01795</name>
</gene>
<evidence type="ECO:0000259" key="7">
    <source>
        <dbReference type="Pfam" id="PF02687"/>
    </source>
</evidence>
<feature type="transmembrane region" description="Helical" evidence="6">
    <location>
        <begin position="440"/>
        <end position="466"/>
    </location>
</feature>
<feature type="transmembrane region" description="Helical" evidence="6">
    <location>
        <begin position="337"/>
        <end position="362"/>
    </location>
</feature>
<feature type="domain" description="ABC3 transporter permease C-terminal" evidence="7">
    <location>
        <begin position="743"/>
        <end position="855"/>
    </location>
</feature>
<dbReference type="Proteomes" id="UP001365405">
    <property type="component" value="Unassembled WGS sequence"/>
</dbReference>
<reference evidence="8 9" key="1">
    <citation type="submission" date="2024-04" db="EMBL/GenBank/DDBJ databases">
        <title>Novel species of the genus Ideonella isolated from streams.</title>
        <authorList>
            <person name="Lu H."/>
        </authorList>
    </citation>
    <scope>NUCLEOTIDE SEQUENCE [LARGE SCALE GENOMIC DNA]</scope>
    <source>
        <strain evidence="8 9">DXS22W</strain>
    </source>
</reference>
<keyword evidence="4 6" id="KW-1133">Transmembrane helix</keyword>
<proteinExistence type="predicted"/>
<evidence type="ECO:0000256" key="3">
    <source>
        <dbReference type="ARBA" id="ARBA00022692"/>
    </source>
</evidence>
<dbReference type="Pfam" id="PF02687">
    <property type="entry name" value="FtsX"/>
    <property type="match status" value="2"/>
</dbReference>
<feature type="transmembrane region" description="Helical" evidence="6">
    <location>
        <begin position="280"/>
        <end position="300"/>
    </location>
</feature>
<dbReference type="InterPro" id="IPR003838">
    <property type="entry name" value="ABC3_permease_C"/>
</dbReference>
<evidence type="ECO:0000256" key="4">
    <source>
        <dbReference type="ARBA" id="ARBA00022989"/>
    </source>
</evidence>
<feature type="transmembrane region" description="Helical" evidence="6">
    <location>
        <begin position="374"/>
        <end position="394"/>
    </location>
</feature>
<feature type="transmembrane region" description="Helical" evidence="6">
    <location>
        <begin position="415"/>
        <end position="434"/>
    </location>
</feature>
<comment type="subcellular location">
    <subcellularLocation>
        <location evidence="1">Cell membrane</location>
        <topology evidence="1">Multi-pass membrane protein</topology>
    </subcellularLocation>
</comment>
<sequence length="865" mass="91942">MRRLPVSTLALAWRQTWRDARAGELRLLLVAVVLAVAALTAVGFFANRLDGALARDAMQLLGGDAVVASDQPLPPEFAAKARTLGLRVASNASFPSMARATDDQGGGVRLAAIKAVSEGYPLRGVLRTRSAAEGPVAAVTQGPPRGRVWVDPALLDVLQLHLGDALLLGDSRFTIDRLIVQEPDRGTGFATFAPRVMLHADDLDATGLVQPASRVTWRLAVAAAASPARGDRGVADPGVREFVRWAEGQVATARLRGVRIESIDAGQPAMRQTLDRAQRFLNLVALLAALLAAVAVAIAARDFAQRHLDDCAMLRVLGAPQRAIAGAYALEFGAVGVVASAVGVALGFAVHFVFVTLLAGLFDTQLPPPDARPALFGLGVGLMLLMAFGLPPVLQLARVPPLRVIRRDVGGLRPASLGVLAAGTAGFAALLLAASSDLTMGAIAVGGFAVAVGLFALLAWVAVWVLRRAVADSAPRWWMLGASAPRWLVLATRQLSARPAFVVLQVSALSVGLLALVLLVLLRTDLISAWRRATPVDAPNRFVINLQPEQGEAFQAALKTAGVTRYDWYPMIRGRLVAINGREVAPGQYADDRAQRLVEREFNLSHDARLPAHNQLSAGAWVPEQADGLSVEVGLAQTLGLKLGDRLRFDIAGQPREGRITSLRKVDWGSMRVNFFVMFPLSRMDGVPSTYISAFRAPDAAAAPGFDRALARQFPNLTNVDLTASLAQVQQVLDQVIRAVEVLFGFTLAAGVVVLFAAVTATRESRAREYAVMRAVGAGSTLLRRVQRAELLGVGALAGLLASLAAVVLGGLLAQRVFEFVWTPAPWVPLAGLAAGALLAWAAGWWGLREVLRRPVMHTLRQAAD</sequence>
<organism evidence="8 9">
    <name type="scientific">Pseudaquabacterium inlustre</name>
    <dbReference type="NCBI Taxonomy" id="2984192"/>
    <lineage>
        <taxon>Bacteria</taxon>
        <taxon>Pseudomonadati</taxon>
        <taxon>Pseudomonadota</taxon>
        <taxon>Betaproteobacteria</taxon>
        <taxon>Burkholderiales</taxon>
        <taxon>Sphaerotilaceae</taxon>
        <taxon>Pseudaquabacterium</taxon>
    </lineage>
</organism>
<keyword evidence="3 6" id="KW-0812">Transmembrane</keyword>
<dbReference type="PANTHER" id="PTHR30287">
    <property type="entry name" value="MEMBRANE COMPONENT OF PREDICTED ABC SUPERFAMILY METABOLITE UPTAKE TRANSPORTER"/>
    <property type="match status" value="1"/>
</dbReference>
<dbReference type="EMBL" id="JBBUTH010000001">
    <property type="protein sequence ID" value="MEK8048966.1"/>
    <property type="molecule type" value="Genomic_DNA"/>
</dbReference>
<keyword evidence="5 6" id="KW-0472">Membrane</keyword>
<comment type="caution">
    <text evidence="8">The sequence shown here is derived from an EMBL/GenBank/DDBJ whole genome shotgun (WGS) entry which is preliminary data.</text>
</comment>
<evidence type="ECO:0000256" key="5">
    <source>
        <dbReference type="ARBA" id="ARBA00023136"/>
    </source>
</evidence>
<feature type="transmembrane region" description="Helical" evidence="6">
    <location>
        <begin position="791"/>
        <end position="814"/>
    </location>
</feature>
<dbReference type="RefSeq" id="WP_341408641.1">
    <property type="nucleotide sequence ID" value="NZ_JBBUTH010000001.1"/>
</dbReference>
<feature type="transmembrane region" description="Helical" evidence="6">
    <location>
        <begin position="28"/>
        <end position="46"/>
    </location>
</feature>
<feature type="transmembrane region" description="Helical" evidence="6">
    <location>
        <begin position="826"/>
        <end position="848"/>
    </location>
</feature>
<evidence type="ECO:0000256" key="2">
    <source>
        <dbReference type="ARBA" id="ARBA00022475"/>
    </source>
</evidence>
<evidence type="ECO:0000256" key="6">
    <source>
        <dbReference type="SAM" id="Phobius"/>
    </source>
</evidence>